<evidence type="ECO:0000256" key="1">
    <source>
        <dbReference type="PROSITE-ProRule" id="PRU00024"/>
    </source>
</evidence>
<evidence type="ECO:0000259" key="3">
    <source>
        <dbReference type="PROSITE" id="PS51644"/>
    </source>
</evidence>
<dbReference type="GO" id="GO:0008270">
    <property type="term" value="F:zinc ion binding"/>
    <property type="evidence" value="ECO:0007669"/>
    <property type="project" value="UniProtKB-KW"/>
</dbReference>
<feature type="domain" description="HTH OST-type" evidence="3">
    <location>
        <begin position="490"/>
        <end position="571"/>
    </location>
</feature>
<evidence type="ECO:0000259" key="2">
    <source>
        <dbReference type="PROSITE" id="PS50119"/>
    </source>
</evidence>
<dbReference type="AlphaFoldDB" id="A0A1R2C243"/>
<dbReference type="PROSITE" id="PS50119">
    <property type="entry name" value="ZF_BBOX"/>
    <property type="match status" value="1"/>
</dbReference>
<accession>A0A1R2C243</accession>
<dbReference type="OrthoDB" id="6226111at2759"/>
<name>A0A1R2C243_9CILI</name>
<keyword evidence="1" id="KW-0479">Metal-binding</keyword>
<evidence type="ECO:0000313" key="5">
    <source>
        <dbReference type="Proteomes" id="UP000187209"/>
    </source>
</evidence>
<dbReference type="CDD" id="cd19757">
    <property type="entry name" value="Bbox1"/>
    <property type="match status" value="1"/>
</dbReference>
<sequence length="794" mass="92120">MKCEDCTKQEAQLICIECEELFCLACDSSIHKGGKRKSHSRLPVCSYCKSPATEECKDCSSRNCTNCKNFHKGHRTVCISSPRSLGVFWDISNFSSQQSSINAALTEISYRIANPKFIKLYSDNWVRPNMPNIAEVIFRYGISPLDALFLDVSLLANSGLTHILIIAPQVLELREKLLHLKATSTKIMVAMRIGPLVFYETNEETSKIFDEKKEAVWDASLRIEKSFYVNCRQSRVKEICQYLVQEAEFGRIMVERTEVVEKISNKLRISYEESNDLLDYSRNRRLVNEIKVEYSSKTYTLYSIKVPHLCYKVLSWVLNSLKLDEISPLKRIIKSRLKKVFSLSLSVDDWDKIIRKSQSRPRSNSSSSKPSAQFFRKFKKKLYNTFETWLGLESLKTDTFNIRTSDYWDEYLNFFERYFSEHFKEKIQMGRYGCSLLLKLSGPDSLKSLSLGKLLHITNLAIQDDYFRYQQKNLIWSKDFKLLDNLSFKKLEDMKKHIITLLSQYPQGLNISCIPVLLKKKLHIVLNLQDFGYKKLKEFLTSFSEIQIHLQIASIKVKSVIDKDKLAEIIAEIVKEKEYGVTESILQATLQVRINQSIDWTIYDVASCEEFVKKYTRSSIEVLRTPEYNILFKASEFKTYSYFFPFKSLFTSAVLESSRVPTPQVYHPISHSVDLSVAPRNSVTAPMQRMINISNVPSEMIQKSPFRDSEPEEGRYTEPFIAEDLSVVLGNKSNGFRSIQHSKDSSIDEWHLRTSSFGYFEKNKDPYSTVYMSQPNGIHSRLNFSWFDKPLRLD</sequence>
<proteinExistence type="predicted"/>
<evidence type="ECO:0000313" key="4">
    <source>
        <dbReference type="EMBL" id="OMJ83019.1"/>
    </source>
</evidence>
<dbReference type="SMART" id="SM00336">
    <property type="entry name" value="BBOX"/>
    <property type="match status" value="2"/>
</dbReference>
<dbReference type="PROSITE" id="PS51644">
    <property type="entry name" value="HTH_OST"/>
    <property type="match status" value="1"/>
</dbReference>
<gene>
    <name evidence="4" type="ORF">SteCoe_16108</name>
</gene>
<keyword evidence="1" id="KW-0863">Zinc-finger</keyword>
<feature type="domain" description="B box-type" evidence="2">
    <location>
        <begin position="1"/>
        <end position="44"/>
    </location>
</feature>
<organism evidence="4 5">
    <name type="scientific">Stentor coeruleus</name>
    <dbReference type="NCBI Taxonomy" id="5963"/>
    <lineage>
        <taxon>Eukaryota</taxon>
        <taxon>Sar</taxon>
        <taxon>Alveolata</taxon>
        <taxon>Ciliophora</taxon>
        <taxon>Postciliodesmatophora</taxon>
        <taxon>Heterotrichea</taxon>
        <taxon>Heterotrichida</taxon>
        <taxon>Stentoridae</taxon>
        <taxon>Stentor</taxon>
    </lineage>
</organism>
<comment type="caution">
    <text evidence="4">The sequence shown here is derived from an EMBL/GenBank/DDBJ whole genome shotgun (WGS) entry which is preliminary data.</text>
</comment>
<dbReference type="InterPro" id="IPR025605">
    <property type="entry name" value="OST-HTH/LOTUS_dom"/>
</dbReference>
<reference evidence="4 5" key="1">
    <citation type="submission" date="2016-11" db="EMBL/GenBank/DDBJ databases">
        <title>The macronuclear genome of Stentor coeruleus: a giant cell with tiny introns.</title>
        <authorList>
            <person name="Slabodnick M."/>
            <person name="Ruby J.G."/>
            <person name="Reiff S.B."/>
            <person name="Swart E.C."/>
            <person name="Gosai S."/>
            <person name="Prabakaran S."/>
            <person name="Witkowska E."/>
            <person name="Larue G.E."/>
            <person name="Fisher S."/>
            <person name="Freeman R.M."/>
            <person name="Gunawardena J."/>
            <person name="Chu W."/>
            <person name="Stover N.A."/>
            <person name="Gregory B.D."/>
            <person name="Nowacki M."/>
            <person name="Derisi J."/>
            <person name="Roy S.W."/>
            <person name="Marshall W.F."/>
            <person name="Sood P."/>
        </authorList>
    </citation>
    <scope>NUCLEOTIDE SEQUENCE [LARGE SCALE GENOMIC DNA]</scope>
    <source>
        <strain evidence="4">WM001</strain>
    </source>
</reference>
<protein>
    <recommendedName>
        <fullName evidence="6">B box-type domain-containing protein</fullName>
    </recommendedName>
</protein>
<dbReference type="Pfam" id="PF14418">
    <property type="entry name" value="OHA"/>
    <property type="match status" value="1"/>
</dbReference>
<evidence type="ECO:0008006" key="6">
    <source>
        <dbReference type="Google" id="ProtNLM"/>
    </source>
</evidence>
<dbReference type="Proteomes" id="UP000187209">
    <property type="component" value="Unassembled WGS sequence"/>
</dbReference>
<dbReference type="InterPro" id="IPR025677">
    <property type="entry name" value="OST-HTH-assoc_dom"/>
</dbReference>
<dbReference type="Pfam" id="PF22586">
    <property type="entry name" value="ANCHR-like_BBOX"/>
    <property type="match status" value="1"/>
</dbReference>
<dbReference type="InterPro" id="IPR041966">
    <property type="entry name" value="LOTUS-like"/>
</dbReference>
<dbReference type="Gene3D" id="3.30.420.610">
    <property type="entry name" value="LOTUS domain-like"/>
    <property type="match status" value="1"/>
</dbReference>
<keyword evidence="5" id="KW-1185">Reference proteome</keyword>
<dbReference type="Pfam" id="PF12872">
    <property type="entry name" value="OST-HTH"/>
    <property type="match status" value="1"/>
</dbReference>
<dbReference type="EMBL" id="MPUH01000318">
    <property type="protein sequence ID" value="OMJ83019.1"/>
    <property type="molecule type" value="Genomic_DNA"/>
</dbReference>
<dbReference type="InterPro" id="IPR000315">
    <property type="entry name" value="Znf_B-box"/>
</dbReference>
<keyword evidence="1" id="KW-0862">Zinc</keyword>